<feature type="compositionally biased region" description="Polar residues" evidence="1">
    <location>
        <begin position="52"/>
        <end position="72"/>
    </location>
</feature>
<feature type="region of interest" description="Disordered" evidence="1">
    <location>
        <begin position="48"/>
        <end position="97"/>
    </location>
</feature>
<dbReference type="VEuPathDB" id="FungiDB:RhiirFUN_014117"/>
<evidence type="ECO:0000256" key="1">
    <source>
        <dbReference type="SAM" id="MobiDB-lite"/>
    </source>
</evidence>
<keyword evidence="3" id="KW-1185">Reference proteome</keyword>
<dbReference type="Proteomes" id="UP000234323">
    <property type="component" value="Unassembled WGS sequence"/>
</dbReference>
<dbReference type="AlphaFoldDB" id="A0A2I1G371"/>
<organism evidence="2 3">
    <name type="scientific">Rhizophagus irregularis</name>
    <dbReference type="NCBI Taxonomy" id="588596"/>
    <lineage>
        <taxon>Eukaryota</taxon>
        <taxon>Fungi</taxon>
        <taxon>Fungi incertae sedis</taxon>
        <taxon>Mucoromycota</taxon>
        <taxon>Glomeromycotina</taxon>
        <taxon>Glomeromycetes</taxon>
        <taxon>Glomerales</taxon>
        <taxon>Glomeraceae</taxon>
        <taxon>Rhizophagus</taxon>
    </lineage>
</organism>
<evidence type="ECO:0000313" key="2">
    <source>
        <dbReference type="EMBL" id="PKY41064.1"/>
    </source>
</evidence>
<gene>
    <name evidence="2" type="ORF">RhiirA4_33817</name>
</gene>
<dbReference type="VEuPathDB" id="FungiDB:FUN_016085"/>
<sequence length="97" mass="10506">MLLTFPLDPPPATIEIIQESVYANSPTLDGRRFADEFIKRRKADASGLPLNSFLNTNTEGKSGKDTGTGNSNTKDDHSINSAGAFKVVTTKKGKKKH</sequence>
<evidence type="ECO:0000313" key="3">
    <source>
        <dbReference type="Proteomes" id="UP000234323"/>
    </source>
</evidence>
<comment type="caution">
    <text evidence="2">The sequence shown here is derived from an EMBL/GenBank/DDBJ whole genome shotgun (WGS) entry which is preliminary data.</text>
</comment>
<reference evidence="2 3" key="1">
    <citation type="submission" date="2015-10" db="EMBL/GenBank/DDBJ databases">
        <title>Genome analyses suggest a sexual origin of heterokaryosis in a supposedly ancient asexual fungus.</title>
        <authorList>
            <person name="Ropars J."/>
            <person name="Sedzielewska K."/>
            <person name="Noel J."/>
            <person name="Charron P."/>
            <person name="Farinelli L."/>
            <person name="Marton T."/>
            <person name="Kruger M."/>
            <person name="Pelin A."/>
            <person name="Brachmann A."/>
            <person name="Corradi N."/>
        </authorList>
    </citation>
    <scope>NUCLEOTIDE SEQUENCE [LARGE SCALE GENOMIC DNA]</scope>
    <source>
        <strain evidence="2 3">A4</strain>
    </source>
</reference>
<name>A0A2I1G371_9GLOM</name>
<proteinExistence type="predicted"/>
<dbReference type="OrthoDB" id="6415790at2759"/>
<dbReference type="EMBL" id="LLXI01000131">
    <property type="protein sequence ID" value="PKY41064.1"/>
    <property type="molecule type" value="Genomic_DNA"/>
</dbReference>
<accession>A0A2I1G371</accession>
<protein>
    <submittedName>
        <fullName evidence="2">Uncharacterized protein</fullName>
    </submittedName>
</protein>